<dbReference type="InterPro" id="IPR036834">
    <property type="entry name" value="Bcl-2-like_sf"/>
</dbReference>
<dbReference type="PANTHER" id="PTHR36466:SF1">
    <property type="entry name" value="BCL-2-LIKE PROTEIN 15"/>
    <property type="match status" value="1"/>
</dbReference>
<evidence type="ECO:0000313" key="1">
    <source>
        <dbReference type="EMBL" id="KAH0618944.1"/>
    </source>
</evidence>
<dbReference type="Proteomes" id="UP000826234">
    <property type="component" value="Unassembled WGS sequence"/>
</dbReference>
<evidence type="ECO:0000313" key="2">
    <source>
        <dbReference type="Proteomes" id="UP000826234"/>
    </source>
</evidence>
<accession>A0ABQ7SNR6</accession>
<evidence type="ECO:0008006" key="3">
    <source>
        <dbReference type="Google" id="ProtNLM"/>
    </source>
</evidence>
<reference evidence="1 2" key="1">
    <citation type="journal article" date="2022" name="Gigascience">
        <title>A chromosome-level genome assembly and annotation of the desert horned lizard, Phrynosoma platyrhinos, provides insight into chromosomal rearrangements among reptiles.</title>
        <authorList>
            <person name="Koochekian N."/>
            <person name="Ascanio A."/>
            <person name="Farleigh K."/>
            <person name="Card D.C."/>
            <person name="Schield D.R."/>
            <person name="Castoe T.A."/>
            <person name="Jezkova T."/>
        </authorList>
    </citation>
    <scope>NUCLEOTIDE SEQUENCE [LARGE SCALE GENOMIC DNA]</scope>
    <source>
        <strain evidence="1">NK-2021</strain>
    </source>
</reference>
<proteinExistence type="predicted"/>
<dbReference type="Gene3D" id="1.10.437.10">
    <property type="entry name" value="Blc2-like"/>
    <property type="match status" value="1"/>
</dbReference>
<dbReference type="SUPFAM" id="SSF56854">
    <property type="entry name" value="Bcl-2 inhibitors of programmed cell death"/>
    <property type="match status" value="1"/>
</dbReference>
<gene>
    <name evidence="1" type="ORF">JD844_018518</name>
</gene>
<keyword evidence="2" id="KW-1185">Reference proteome</keyword>
<comment type="caution">
    <text evidence="1">The sequence shown here is derived from an EMBL/GenBank/DDBJ whole genome shotgun (WGS) entry which is preliminary data.</text>
</comment>
<dbReference type="InterPro" id="IPR033543">
    <property type="entry name" value="BCL2L15"/>
</dbReference>
<name>A0ABQ7SNR6_PHRPL</name>
<protein>
    <recommendedName>
        <fullName evidence="3">Bcl-2-like protein 15</fullName>
    </recommendedName>
</protein>
<sequence>MKLTFEEQTEQIVKALLYECDDSCVQFEATFRALPWRDADSSASSFDPEAIARRLQHIGDQYNVDVESHVEKIIEERSNMLEKFKEAAELLSRNSGLQYEYGYVILSVNMFRCLARKARAIVQPDLLIRAINDNHRVRDYIERQGGWVS</sequence>
<dbReference type="EMBL" id="JAIPUX010005289">
    <property type="protein sequence ID" value="KAH0618944.1"/>
    <property type="molecule type" value="Genomic_DNA"/>
</dbReference>
<organism evidence="1 2">
    <name type="scientific">Phrynosoma platyrhinos</name>
    <name type="common">Desert horned lizard</name>
    <dbReference type="NCBI Taxonomy" id="52577"/>
    <lineage>
        <taxon>Eukaryota</taxon>
        <taxon>Metazoa</taxon>
        <taxon>Chordata</taxon>
        <taxon>Craniata</taxon>
        <taxon>Vertebrata</taxon>
        <taxon>Euteleostomi</taxon>
        <taxon>Lepidosauria</taxon>
        <taxon>Squamata</taxon>
        <taxon>Bifurcata</taxon>
        <taxon>Unidentata</taxon>
        <taxon>Episquamata</taxon>
        <taxon>Toxicofera</taxon>
        <taxon>Iguania</taxon>
        <taxon>Phrynosomatidae</taxon>
        <taxon>Phrynosomatinae</taxon>
        <taxon>Phrynosoma</taxon>
    </lineage>
</organism>
<dbReference type="PANTHER" id="PTHR36466">
    <property type="entry name" value="BCL-2-LIKE PROTEIN 15"/>
    <property type="match status" value="1"/>
</dbReference>